<dbReference type="Pfam" id="PF13385">
    <property type="entry name" value="Laminin_G_3"/>
    <property type="match status" value="1"/>
</dbReference>
<dbReference type="EMBL" id="LAZR01059793">
    <property type="protein sequence ID" value="KKK67049.1"/>
    <property type="molecule type" value="Genomic_DNA"/>
</dbReference>
<evidence type="ECO:0000313" key="1">
    <source>
        <dbReference type="EMBL" id="KKK67049.1"/>
    </source>
</evidence>
<dbReference type="AlphaFoldDB" id="A0A0F8ZKW3"/>
<dbReference type="Gene3D" id="2.60.120.200">
    <property type="match status" value="1"/>
</dbReference>
<gene>
    <name evidence="1" type="ORF">LCGC14_2957960</name>
</gene>
<organism evidence="1">
    <name type="scientific">marine sediment metagenome</name>
    <dbReference type="NCBI Taxonomy" id="412755"/>
    <lineage>
        <taxon>unclassified sequences</taxon>
        <taxon>metagenomes</taxon>
        <taxon>ecological metagenomes</taxon>
    </lineage>
</organism>
<sequence length="228" mass="24317">MSLASKYTKSLWSYNPLPTDCVLYLPLYNPGLHGLVFKSVDPFGHVHTRVGGLMDGDGFTTDGDDKITAAATLLTAYPFTLSLWVALTTINANRSHCLAIGNNAATNEYFMVGFGTTGLGAMSARNTQEFAIQGGSDLEGTGKHLLTAVFRAAQDRELYLDRATSLVTDTTNSVTLPTINGWSLAAPVNAGTGGVLLTGVEGEAWVHAKGLNTGEITYLFDRTKGRHL</sequence>
<name>A0A0F8ZKW3_9ZZZZ</name>
<reference evidence="1" key="1">
    <citation type="journal article" date="2015" name="Nature">
        <title>Complex archaea that bridge the gap between prokaryotes and eukaryotes.</title>
        <authorList>
            <person name="Spang A."/>
            <person name="Saw J.H."/>
            <person name="Jorgensen S.L."/>
            <person name="Zaremba-Niedzwiedzka K."/>
            <person name="Martijn J."/>
            <person name="Lind A.E."/>
            <person name="van Eijk R."/>
            <person name="Schleper C."/>
            <person name="Guy L."/>
            <person name="Ettema T.J."/>
        </authorList>
    </citation>
    <scope>NUCLEOTIDE SEQUENCE</scope>
</reference>
<comment type="caution">
    <text evidence="1">The sequence shown here is derived from an EMBL/GenBank/DDBJ whole genome shotgun (WGS) entry which is preliminary data.</text>
</comment>
<proteinExistence type="predicted"/>
<accession>A0A0F8ZKW3</accession>
<protein>
    <submittedName>
        <fullName evidence="1">Uncharacterized protein</fullName>
    </submittedName>
</protein>